<dbReference type="InterPro" id="IPR036034">
    <property type="entry name" value="PDZ_sf"/>
</dbReference>
<evidence type="ECO:0000313" key="6">
    <source>
        <dbReference type="EMBL" id="RWS12851.1"/>
    </source>
</evidence>
<dbReference type="Proteomes" id="UP000285301">
    <property type="component" value="Unassembled WGS sequence"/>
</dbReference>
<reference evidence="6 7" key="1">
    <citation type="journal article" date="2018" name="Gigascience">
        <title>Genomes of trombidid mites reveal novel predicted allergens and laterally-transferred genes associated with secondary metabolism.</title>
        <authorList>
            <person name="Dong X."/>
            <person name="Chaisiri K."/>
            <person name="Xia D."/>
            <person name="Armstrong S.D."/>
            <person name="Fang Y."/>
            <person name="Donnelly M.J."/>
            <person name="Kadowaki T."/>
            <person name="McGarry J.W."/>
            <person name="Darby A.C."/>
            <person name="Makepeace B.L."/>
        </authorList>
    </citation>
    <scope>NUCLEOTIDE SEQUENCE [LARGE SCALE GENOMIC DNA]</scope>
    <source>
        <strain evidence="6">UoL-WK</strain>
    </source>
</reference>
<organism evidence="6 7">
    <name type="scientific">Dinothrombium tinctorium</name>
    <dbReference type="NCBI Taxonomy" id="1965070"/>
    <lineage>
        <taxon>Eukaryota</taxon>
        <taxon>Metazoa</taxon>
        <taxon>Ecdysozoa</taxon>
        <taxon>Arthropoda</taxon>
        <taxon>Chelicerata</taxon>
        <taxon>Arachnida</taxon>
        <taxon>Acari</taxon>
        <taxon>Acariformes</taxon>
        <taxon>Trombidiformes</taxon>
        <taxon>Prostigmata</taxon>
        <taxon>Anystina</taxon>
        <taxon>Parasitengona</taxon>
        <taxon>Trombidioidea</taxon>
        <taxon>Trombidiidae</taxon>
        <taxon>Dinothrombium</taxon>
    </lineage>
</organism>
<feature type="region of interest" description="Disordered" evidence="4">
    <location>
        <begin position="492"/>
        <end position="526"/>
    </location>
</feature>
<dbReference type="GO" id="GO:0002142">
    <property type="term" value="C:stereocilia ankle link complex"/>
    <property type="evidence" value="ECO:0007669"/>
    <property type="project" value="TreeGrafter"/>
</dbReference>
<protein>
    <submittedName>
        <fullName evidence="6">Pdzk7-like protein</fullName>
    </submittedName>
</protein>
<evidence type="ECO:0000256" key="1">
    <source>
        <dbReference type="ARBA" id="ARBA00004316"/>
    </source>
</evidence>
<dbReference type="EMBL" id="NCKU01001185">
    <property type="protein sequence ID" value="RWS12851.1"/>
    <property type="molecule type" value="Genomic_DNA"/>
</dbReference>
<sequence>MIMASCLLSSANGIANKTKNASQAFLNGGSNHHQMLNYHTNRATHFEMNGETNGAANGGSGNCNDTNGYRSVNGNTDTANDTTRVIKLCRNGSTQLGFSIRGGFEHGTGVFVSDVHPGSEAEREGLRSGDQILRVNGFSIEHAIHEEVIALIKSASRVVLKVKSVGMIPVKESQATCVSWKCVDRETIPACPVHNRSWPAKIQPTIIVPCSDPPSSSSSRSSTSETELFQNFASSSCDFMEAKVFISLTGGQSLGCSVVKGPANYPGIYVQVVKKGGIAEESGLEVGDQIIGINGTSLEPGDIEFSEAISMIKSCQQMTLTVRKRSGLNLFKTHKQQKIKALVHANAIEELSSPSNHHLLNYNHSPLSSKQSTSSSGSSDNPRYFDPSEHDFSMSEVESSSNDQIIKIPRVNHCNWKPETIDIPAPTVDLCKMSSAECNPILSAQKIYEEVRKEEERLAEERKKLEAEQKRLQSELQKLELERKQLENLKQDECKSISSSSTVSGSQSVSSRSSTTGDSGSCSNSGSQISFLDEIKKLAEKRDSENSLITNTLNKTKNLENTTANKVNKHYVPDGDKRKRHELLMEEFRAAHSKMFGNQIKLKATQSSTLETTTSTSEAKITSTTVSTVTNGSQAAIPCPPPLPNEVEIKKQRIAQTKSAPPLPTFVNDNGEKVTILRTTSPSKKSPPPVPIKKSSARCAPIVTIGSYANQPRNRFLENNNENGGNKSVIAVGEYSTVNGFASQLSTTNSDSQSSVTTKSPISIKINLQMPKGEK</sequence>
<feature type="compositionally biased region" description="Low complexity" evidence="4">
    <location>
        <begin position="365"/>
        <end position="379"/>
    </location>
</feature>
<comment type="caution">
    <text evidence="6">The sequence shown here is derived from an EMBL/GenBank/DDBJ whole genome shotgun (WGS) entry which is preliminary data.</text>
</comment>
<dbReference type="Gene3D" id="2.30.42.10">
    <property type="match status" value="2"/>
</dbReference>
<dbReference type="GO" id="GO:0005886">
    <property type="term" value="C:plasma membrane"/>
    <property type="evidence" value="ECO:0007669"/>
    <property type="project" value="TreeGrafter"/>
</dbReference>
<evidence type="ECO:0000256" key="3">
    <source>
        <dbReference type="ARBA" id="ARBA00023273"/>
    </source>
</evidence>
<dbReference type="InterPro" id="IPR001478">
    <property type="entry name" value="PDZ"/>
</dbReference>
<evidence type="ECO:0000256" key="4">
    <source>
        <dbReference type="SAM" id="MobiDB-lite"/>
    </source>
</evidence>
<name>A0A443RC55_9ACAR</name>
<feature type="compositionally biased region" description="Low complexity" evidence="4">
    <location>
        <begin position="496"/>
        <end position="526"/>
    </location>
</feature>
<dbReference type="Pfam" id="PF00595">
    <property type="entry name" value="PDZ"/>
    <property type="match status" value="2"/>
</dbReference>
<feature type="domain" description="PDZ" evidence="5">
    <location>
        <begin position="85"/>
        <end position="159"/>
    </location>
</feature>
<dbReference type="OrthoDB" id="6021951at2759"/>
<dbReference type="PANTHER" id="PTHR23116:SF36">
    <property type="entry name" value="HARMONIN"/>
    <property type="match status" value="1"/>
</dbReference>
<proteinExistence type="predicted"/>
<evidence type="ECO:0000259" key="5">
    <source>
        <dbReference type="PROSITE" id="PS50106"/>
    </source>
</evidence>
<dbReference type="SMART" id="SM00228">
    <property type="entry name" value="PDZ"/>
    <property type="match status" value="2"/>
</dbReference>
<dbReference type="InterPro" id="IPR051844">
    <property type="entry name" value="USH2_Complex_Protein"/>
</dbReference>
<evidence type="ECO:0000256" key="2">
    <source>
        <dbReference type="ARBA" id="ARBA00022737"/>
    </source>
</evidence>
<feature type="region of interest" description="Disordered" evidence="4">
    <location>
        <begin position="745"/>
        <end position="775"/>
    </location>
</feature>
<feature type="domain" description="PDZ" evidence="5">
    <location>
        <begin position="243"/>
        <end position="314"/>
    </location>
</feature>
<gene>
    <name evidence="6" type="ORF">B4U79_08435</name>
</gene>
<dbReference type="CDD" id="cd06737">
    <property type="entry name" value="PDZ1_harmonin"/>
    <property type="match status" value="1"/>
</dbReference>
<dbReference type="STRING" id="1965070.A0A443RC55"/>
<accession>A0A443RC55</accession>
<keyword evidence="2" id="KW-0677">Repeat</keyword>
<dbReference type="GO" id="GO:0005929">
    <property type="term" value="C:cilium"/>
    <property type="evidence" value="ECO:0007669"/>
    <property type="project" value="TreeGrafter"/>
</dbReference>
<dbReference type="SUPFAM" id="SSF50156">
    <property type="entry name" value="PDZ domain-like"/>
    <property type="match status" value="2"/>
</dbReference>
<dbReference type="AlphaFoldDB" id="A0A443RC55"/>
<dbReference type="PANTHER" id="PTHR23116">
    <property type="entry name" value="PDZ DOMAIN CONTAINING WHIRLIN AND HARMONIN-RELATED"/>
    <property type="match status" value="1"/>
</dbReference>
<feature type="region of interest" description="Disordered" evidence="4">
    <location>
        <begin position="359"/>
        <end position="404"/>
    </location>
</feature>
<dbReference type="GO" id="GO:0032426">
    <property type="term" value="C:stereocilium tip"/>
    <property type="evidence" value="ECO:0007669"/>
    <property type="project" value="TreeGrafter"/>
</dbReference>
<dbReference type="PROSITE" id="PS50106">
    <property type="entry name" value="PDZ"/>
    <property type="match status" value="2"/>
</dbReference>
<evidence type="ECO:0000313" key="7">
    <source>
        <dbReference type="Proteomes" id="UP000285301"/>
    </source>
</evidence>
<feature type="compositionally biased region" description="Polar residues" evidence="4">
    <location>
        <begin position="745"/>
        <end position="761"/>
    </location>
</feature>
<keyword evidence="7" id="KW-1185">Reference proteome</keyword>
<comment type="subcellular location">
    <subcellularLocation>
        <location evidence="1">Cell projection</location>
    </subcellularLocation>
</comment>
<keyword evidence="3" id="KW-0966">Cell projection</keyword>